<evidence type="ECO:0000313" key="2">
    <source>
        <dbReference type="Proteomes" id="UP000623467"/>
    </source>
</evidence>
<evidence type="ECO:0000313" key="1">
    <source>
        <dbReference type="EMBL" id="KAF7328594.1"/>
    </source>
</evidence>
<sequence>MKKLRRSGRWNFRRLTWPLWGKEDVQEGFDIVERFKGLIVIWLELDIWDFAQETAREYHDHTLAAIQEAAEEQRIDHDEIFQSVRDIAQHQEQYYSATERDMVIECWENVMVSWNARSWENCTPFNCCGTSPKRERTL</sequence>
<accession>A0A8H6U402</accession>
<keyword evidence="2" id="KW-1185">Reference proteome</keyword>
<protein>
    <submittedName>
        <fullName evidence="1">Uncharacterized protein</fullName>
    </submittedName>
</protein>
<dbReference type="Proteomes" id="UP000623467">
    <property type="component" value="Unassembled WGS sequence"/>
</dbReference>
<organism evidence="1 2">
    <name type="scientific">Mycena sanguinolenta</name>
    <dbReference type="NCBI Taxonomy" id="230812"/>
    <lineage>
        <taxon>Eukaryota</taxon>
        <taxon>Fungi</taxon>
        <taxon>Dikarya</taxon>
        <taxon>Basidiomycota</taxon>
        <taxon>Agaricomycotina</taxon>
        <taxon>Agaricomycetes</taxon>
        <taxon>Agaricomycetidae</taxon>
        <taxon>Agaricales</taxon>
        <taxon>Marasmiineae</taxon>
        <taxon>Mycenaceae</taxon>
        <taxon>Mycena</taxon>
    </lineage>
</organism>
<name>A0A8H6U402_9AGAR</name>
<dbReference type="OrthoDB" id="2919029at2759"/>
<proteinExistence type="predicted"/>
<comment type="caution">
    <text evidence="1">The sequence shown here is derived from an EMBL/GenBank/DDBJ whole genome shotgun (WGS) entry which is preliminary data.</text>
</comment>
<dbReference type="EMBL" id="JACAZH010000076">
    <property type="protein sequence ID" value="KAF7328594.1"/>
    <property type="molecule type" value="Genomic_DNA"/>
</dbReference>
<reference evidence="1" key="1">
    <citation type="submission" date="2020-05" db="EMBL/GenBank/DDBJ databases">
        <title>Mycena genomes resolve the evolution of fungal bioluminescence.</title>
        <authorList>
            <person name="Tsai I.J."/>
        </authorList>
    </citation>
    <scope>NUCLEOTIDE SEQUENCE</scope>
    <source>
        <strain evidence="1">160909Yilan</strain>
    </source>
</reference>
<dbReference type="AlphaFoldDB" id="A0A8H6U402"/>
<gene>
    <name evidence="1" type="ORF">MSAN_02480300</name>
</gene>